<accession>A0A345IES7</accession>
<protein>
    <submittedName>
        <fullName evidence="1">Uncharacterized protein</fullName>
    </submittedName>
</protein>
<dbReference type="Proteomes" id="UP000253744">
    <property type="component" value="Chromosome"/>
</dbReference>
<dbReference type="EMBL" id="CP031158">
    <property type="protein sequence ID" value="AXG98199.1"/>
    <property type="molecule type" value="Genomic_DNA"/>
</dbReference>
<gene>
    <name evidence="1" type="ORF">DVJ83_02415</name>
</gene>
<evidence type="ECO:0000313" key="2">
    <source>
        <dbReference type="Proteomes" id="UP000253744"/>
    </source>
</evidence>
<proteinExistence type="predicted"/>
<organism evidence="1 2">
    <name type="scientific">Deinococcus wulumuqiensis</name>
    <dbReference type="NCBI Taxonomy" id="980427"/>
    <lineage>
        <taxon>Bacteria</taxon>
        <taxon>Thermotogati</taxon>
        <taxon>Deinococcota</taxon>
        <taxon>Deinococci</taxon>
        <taxon>Deinococcales</taxon>
        <taxon>Deinococcaceae</taxon>
        <taxon>Deinococcus</taxon>
    </lineage>
</organism>
<dbReference type="KEGG" id="dwu:DVJ83_02415"/>
<dbReference type="RefSeq" id="WP_114671253.1">
    <property type="nucleotide sequence ID" value="NZ_CP031158.1"/>
</dbReference>
<name>A0A345IES7_9DEIO</name>
<dbReference type="STRING" id="1288484.GCA_000348665_00495"/>
<sequence>MPPAVSFSGPKRIPYPGGCVTEPAPYALEYLLKWPADVTVRGEVHPNKQVFAFVRELLADPAAHGLTLADAEAARDLFVELAGQALEAEGGDRQWLRREFRR</sequence>
<evidence type="ECO:0000313" key="1">
    <source>
        <dbReference type="EMBL" id="AXG98199.1"/>
    </source>
</evidence>
<dbReference type="AlphaFoldDB" id="A0A345IES7"/>
<reference evidence="1 2" key="1">
    <citation type="submission" date="2018-07" db="EMBL/GenBank/DDBJ databases">
        <title>Complete Genome and Methylome Analysis of Deinococcus wulumuqiensis NEB 479.</title>
        <authorList>
            <person name="Fomenkov A."/>
            <person name="Luyten Y."/>
            <person name="Vincze T."/>
            <person name="Anton B.P."/>
            <person name="Clark T."/>
            <person name="Roberts R.J."/>
            <person name="Morgan R.D."/>
        </authorList>
    </citation>
    <scope>NUCLEOTIDE SEQUENCE [LARGE SCALE GENOMIC DNA]</scope>
    <source>
        <strain evidence="1 2">NEB 479</strain>
    </source>
</reference>